<dbReference type="OrthoDB" id="5429442at2759"/>
<dbReference type="Proteomes" id="UP000218811">
    <property type="component" value="Unassembled WGS sequence"/>
</dbReference>
<dbReference type="AlphaFoldDB" id="A0A2H3J7U3"/>
<name>A0A2H3J7U3_WOLCO</name>
<dbReference type="STRING" id="742152.A0A2H3J7U3"/>
<proteinExistence type="predicted"/>
<sequence length="967" mass="109602">MNAQLAALHDNAIACVRDHDTTHKPAEDTKYSHALAQYSYTEPYSKGQYGTFHATFDKPHIMFICNHDAILHLKIRTCQYHLDYTKPATSSYLARDRIQNLEDLELAYRIPFDMRRITGKDSMIGIEQNLIQLVVFNMTNARFLSMTPTLLNDRESLMYYISKYLAFLQQAGNHVLFSLPDFDDDRHRLTIDYTLLGTHEHSVDEIHGIRVDNINTYLSSVWLKASMLAQGEGVACNTRDWQSTCLAEFCSSWSSSSSGSHFHLTLGPPQIRPICSREAILYFAIDKVEFFRDADDQDEDGELVTAYNDLKIAFLVDLIHEVEADGHITRCRIDMTTVQIFPQYCEFADLDEELESRERLVQFFSHDYLDILEDIDFHIIYFFDARWAGALLTPEGPEYGIDSASTVDGQSPSGWCAETIEPASAYGDTGGFDHIMTVALSTINEHFRQLVESASASANSDYSALVQWTYGAEYHSRFKPLEIRLLSNGRAIVWVRLEAGWLKASSSVDGEYQFGACQIAFEVALKKGAHDELDVFEAFSKRYRKSLVWKEHGDRDDRTLEHIYLDVRNAEFLHELSSFDGFSQEHDHVLRIRKIRTVVQNLKNHYLPHLADHGLHILHTVPVYKAICSLSPSALTSIGWHVHSRGEITRHTWSHVSPSMEPSIVIFGNTGSQPLPTTTLGWSWSRIVRSFNSKSYGTISVASSVFLEERLLKQLSRVNAETTVIPLFTGIGDGKWQLQLTTWAEHEWRKSSVCKWTVVEECSNMKQYMWQHGDVWNYIHEGGNDDVSNGTYTVSCTTHNDILLPIASRHRSPKIEIRGVVELKLTYKIGFQSGSATSMARWDASLSLRSDPTHGIKVDVLGALVPRVDPTTYDGDMPPIEFPNPQAYLTQHLPAKVNIDAVLQELREFEGVWQHAYMGTQAYVLAHPVFGAKGDIIFELRPRAPPTTGRAVIAGRNGRNGIQRGMK</sequence>
<dbReference type="EMBL" id="KB467942">
    <property type="protein sequence ID" value="PCH38342.1"/>
    <property type="molecule type" value="Genomic_DNA"/>
</dbReference>
<protein>
    <submittedName>
        <fullName evidence="1">Uncharacterized protein</fullName>
    </submittedName>
</protein>
<organism evidence="1 2">
    <name type="scientific">Wolfiporia cocos (strain MD-104)</name>
    <name type="common">Brown rot fungus</name>
    <dbReference type="NCBI Taxonomy" id="742152"/>
    <lineage>
        <taxon>Eukaryota</taxon>
        <taxon>Fungi</taxon>
        <taxon>Dikarya</taxon>
        <taxon>Basidiomycota</taxon>
        <taxon>Agaricomycotina</taxon>
        <taxon>Agaricomycetes</taxon>
        <taxon>Polyporales</taxon>
        <taxon>Phaeolaceae</taxon>
        <taxon>Wolfiporia</taxon>
    </lineage>
</organism>
<evidence type="ECO:0000313" key="2">
    <source>
        <dbReference type="Proteomes" id="UP000218811"/>
    </source>
</evidence>
<gene>
    <name evidence="1" type="ORF">WOLCODRAFT_149281</name>
</gene>
<keyword evidence="2" id="KW-1185">Reference proteome</keyword>
<reference evidence="1 2" key="1">
    <citation type="journal article" date="2012" name="Science">
        <title>The Paleozoic origin of enzymatic lignin decomposition reconstructed from 31 fungal genomes.</title>
        <authorList>
            <person name="Floudas D."/>
            <person name="Binder M."/>
            <person name="Riley R."/>
            <person name="Barry K."/>
            <person name="Blanchette R.A."/>
            <person name="Henrissat B."/>
            <person name="Martinez A.T."/>
            <person name="Otillar R."/>
            <person name="Spatafora J.W."/>
            <person name="Yadav J.S."/>
            <person name="Aerts A."/>
            <person name="Benoit I."/>
            <person name="Boyd A."/>
            <person name="Carlson A."/>
            <person name="Copeland A."/>
            <person name="Coutinho P.M."/>
            <person name="de Vries R.P."/>
            <person name="Ferreira P."/>
            <person name="Findley K."/>
            <person name="Foster B."/>
            <person name="Gaskell J."/>
            <person name="Glotzer D."/>
            <person name="Gorecki P."/>
            <person name="Heitman J."/>
            <person name="Hesse C."/>
            <person name="Hori C."/>
            <person name="Igarashi K."/>
            <person name="Jurgens J.A."/>
            <person name="Kallen N."/>
            <person name="Kersten P."/>
            <person name="Kohler A."/>
            <person name="Kuees U."/>
            <person name="Kumar T.K.A."/>
            <person name="Kuo A."/>
            <person name="LaButti K."/>
            <person name="Larrondo L.F."/>
            <person name="Lindquist E."/>
            <person name="Ling A."/>
            <person name="Lombard V."/>
            <person name="Lucas S."/>
            <person name="Lundell T."/>
            <person name="Martin R."/>
            <person name="McLaughlin D.J."/>
            <person name="Morgenstern I."/>
            <person name="Morin E."/>
            <person name="Murat C."/>
            <person name="Nagy L.G."/>
            <person name="Nolan M."/>
            <person name="Ohm R.A."/>
            <person name="Patyshakuliyeva A."/>
            <person name="Rokas A."/>
            <person name="Ruiz-Duenas F.J."/>
            <person name="Sabat G."/>
            <person name="Salamov A."/>
            <person name="Samejima M."/>
            <person name="Schmutz J."/>
            <person name="Slot J.C."/>
            <person name="St John F."/>
            <person name="Stenlid J."/>
            <person name="Sun H."/>
            <person name="Sun S."/>
            <person name="Syed K."/>
            <person name="Tsang A."/>
            <person name="Wiebenga A."/>
            <person name="Young D."/>
            <person name="Pisabarro A."/>
            <person name="Eastwood D.C."/>
            <person name="Martin F."/>
            <person name="Cullen D."/>
            <person name="Grigoriev I.V."/>
            <person name="Hibbett D.S."/>
        </authorList>
    </citation>
    <scope>NUCLEOTIDE SEQUENCE [LARGE SCALE GENOMIC DNA]</scope>
    <source>
        <strain evidence="1 2">MD-104</strain>
    </source>
</reference>
<accession>A0A2H3J7U3</accession>
<evidence type="ECO:0000313" key="1">
    <source>
        <dbReference type="EMBL" id="PCH38342.1"/>
    </source>
</evidence>